<evidence type="ECO:0000313" key="1">
    <source>
        <dbReference type="EMBL" id="KAI8562255.1"/>
    </source>
</evidence>
<sequence>MHQVGGGSANRLLDFLVKFSTFCLSKSMASTSSEAPRSSPRETLTINNSAKTKSNFSIPSYLVANFKAKFCVSKPKPVDNSHHNAASSSATAKRNDHHAEEDLPPSSDMIPNDLLLLDLASSSATTKPNDHHRQGEDVPPSSELMISSSLIQP</sequence>
<proteinExistence type="predicted"/>
<protein>
    <submittedName>
        <fullName evidence="1">Uncharacterized protein</fullName>
    </submittedName>
</protein>
<reference evidence="1" key="1">
    <citation type="submission" date="2022-02" db="EMBL/GenBank/DDBJ databases">
        <title>Plant Genome Project.</title>
        <authorList>
            <person name="Zhang R.-G."/>
        </authorList>
    </citation>
    <scope>NUCLEOTIDE SEQUENCE</scope>
    <source>
        <strain evidence="1">AT1</strain>
    </source>
</reference>
<gene>
    <name evidence="1" type="ORF">RHMOL_Rhmol03G0020700</name>
</gene>
<dbReference type="Proteomes" id="UP001062846">
    <property type="component" value="Chromosome 3"/>
</dbReference>
<keyword evidence="2" id="KW-1185">Reference proteome</keyword>
<organism evidence="1 2">
    <name type="scientific">Rhododendron molle</name>
    <name type="common">Chinese azalea</name>
    <name type="synonym">Azalea mollis</name>
    <dbReference type="NCBI Taxonomy" id="49168"/>
    <lineage>
        <taxon>Eukaryota</taxon>
        <taxon>Viridiplantae</taxon>
        <taxon>Streptophyta</taxon>
        <taxon>Embryophyta</taxon>
        <taxon>Tracheophyta</taxon>
        <taxon>Spermatophyta</taxon>
        <taxon>Magnoliopsida</taxon>
        <taxon>eudicotyledons</taxon>
        <taxon>Gunneridae</taxon>
        <taxon>Pentapetalae</taxon>
        <taxon>asterids</taxon>
        <taxon>Ericales</taxon>
        <taxon>Ericaceae</taxon>
        <taxon>Ericoideae</taxon>
        <taxon>Rhodoreae</taxon>
        <taxon>Rhododendron</taxon>
    </lineage>
</organism>
<comment type="caution">
    <text evidence="1">The sequence shown here is derived from an EMBL/GenBank/DDBJ whole genome shotgun (WGS) entry which is preliminary data.</text>
</comment>
<dbReference type="EMBL" id="CM046390">
    <property type="protein sequence ID" value="KAI8562255.1"/>
    <property type="molecule type" value="Genomic_DNA"/>
</dbReference>
<name>A0ACC0P9R5_RHOML</name>
<accession>A0ACC0P9R5</accession>
<evidence type="ECO:0000313" key="2">
    <source>
        <dbReference type="Proteomes" id="UP001062846"/>
    </source>
</evidence>